<comment type="caution">
    <text evidence="3">The sequence shown here is derived from an EMBL/GenBank/DDBJ whole genome shotgun (WGS) entry which is preliminary data.</text>
</comment>
<dbReference type="Proteomes" id="UP000660262">
    <property type="component" value="Unassembled WGS sequence"/>
</dbReference>
<organism evidence="3 4">
    <name type="scientific">Pycnococcus provasolii</name>
    <dbReference type="NCBI Taxonomy" id="41880"/>
    <lineage>
        <taxon>Eukaryota</taxon>
        <taxon>Viridiplantae</taxon>
        <taxon>Chlorophyta</taxon>
        <taxon>Pseudoscourfieldiophyceae</taxon>
        <taxon>Pseudoscourfieldiales</taxon>
        <taxon>Pycnococcaceae</taxon>
        <taxon>Pycnococcus</taxon>
    </lineage>
</organism>
<evidence type="ECO:0000313" key="4">
    <source>
        <dbReference type="Proteomes" id="UP000660262"/>
    </source>
</evidence>
<proteinExistence type="predicted"/>
<evidence type="ECO:0000259" key="2">
    <source>
        <dbReference type="Pfam" id="PF07814"/>
    </source>
</evidence>
<dbReference type="Pfam" id="PF07814">
    <property type="entry name" value="WAPL"/>
    <property type="match status" value="1"/>
</dbReference>
<protein>
    <recommendedName>
        <fullName evidence="2">Wings apart-like protein C-terminal domain-containing protein</fullName>
    </recommendedName>
</protein>
<dbReference type="AlphaFoldDB" id="A0A830HLE3"/>
<dbReference type="InterPro" id="IPR011989">
    <property type="entry name" value="ARM-like"/>
</dbReference>
<gene>
    <name evidence="3" type="ORF">PPROV_000643000</name>
</gene>
<evidence type="ECO:0000256" key="1">
    <source>
        <dbReference type="SAM" id="MobiDB-lite"/>
    </source>
</evidence>
<accession>A0A830HLE3</accession>
<dbReference type="InterPro" id="IPR022771">
    <property type="entry name" value="WAPL_C"/>
</dbReference>
<feature type="domain" description="Wings apart-like protein C-terminal" evidence="2">
    <location>
        <begin position="223"/>
        <end position="441"/>
    </location>
</feature>
<name>A0A830HLE3_9CHLO</name>
<reference evidence="3" key="1">
    <citation type="submission" date="2020-10" db="EMBL/GenBank/DDBJ databases">
        <title>Unveiling of a novel bifunctional photoreceptor, Dualchrome1, isolated from a cosmopolitan green alga.</title>
        <authorList>
            <person name="Suzuki S."/>
            <person name="Kawachi M."/>
        </authorList>
    </citation>
    <scope>NUCLEOTIDE SEQUENCE</scope>
    <source>
        <strain evidence="3">NIES 2893</strain>
    </source>
</reference>
<feature type="region of interest" description="Disordered" evidence="1">
    <location>
        <begin position="550"/>
        <end position="573"/>
    </location>
</feature>
<evidence type="ECO:0000313" key="3">
    <source>
        <dbReference type="EMBL" id="GHP07688.1"/>
    </source>
</evidence>
<feature type="region of interest" description="Disordered" evidence="1">
    <location>
        <begin position="1"/>
        <end position="49"/>
    </location>
</feature>
<dbReference type="Gene3D" id="1.25.10.10">
    <property type="entry name" value="Leucine-rich Repeat Variant"/>
    <property type="match status" value="1"/>
</dbReference>
<dbReference type="EMBL" id="BNJQ01000017">
    <property type="protein sequence ID" value="GHP07688.1"/>
    <property type="molecule type" value="Genomic_DNA"/>
</dbReference>
<sequence>MPGVRWSDSVGEDASPRKSLKRTSMSSHPPPAAAFSPSGEEGGGGVSLYTTIDEGERQSMLDDIEYALDGCQTASQKPMDPRTACRLAALVAKPAVRAVIRTEHDLLVDVAAAACSWAHDKTHATRFASASLLASLCVSDGDAAAFSEQQRASDVARAFAGVVGAGPVCTGGGGDAEAEAREPLSGVLARARKDKLLAAVGGHEWRRPPPTGRANAALRLDADPRAYALACLERLLAPTSQSAARQAASNGIKEAVRSDVNRGLLRALLSLIAISRDGLEPRSDAWTTTMLLRGALRALVELTFVDHDVVSKLWSDDETEARKLIWSVLSGSHAFAKPRVHRPAGGGFAHVEASLLRDGSLTGEVYQEATKLLINVTQASADACEESVTSHHALTHALEVVAACCSCADEHGSKISPREDTIEVMKMALCLLVNLLESSSRARFLFTCGSNEARSVAILVTDATKVPSSKERKFSQLSPTDFLCALVWNDDDENAANGGGGDDDEYNNAGANDDVVTAADLERTERVSQLCIVQMYAALALGVLVVSSSSSEPRPQAHGARASSEEEDAAASARAHAAVLASVDRAASGSSQGGGGWVHLSRVLTSLRDFHRHTGTLTESQMGALTHVVREVRRRSEMDGI</sequence>
<keyword evidence="4" id="KW-1185">Reference proteome</keyword>